<evidence type="ECO:0000256" key="2">
    <source>
        <dbReference type="ARBA" id="ARBA00022658"/>
    </source>
</evidence>
<dbReference type="Gene3D" id="2.30.30.40">
    <property type="entry name" value="SH3 Domains"/>
    <property type="match status" value="1"/>
</dbReference>
<evidence type="ECO:0000256" key="3">
    <source>
        <dbReference type="PROSITE-ProRule" id="PRU00192"/>
    </source>
</evidence>
<keyword evidence="8" id="KW-1185">Reference proteome</keyword>
<evidence type="ECO:0000259" key="6">
    <source>
        <dbReference type="PROSITE" id="PS50003"/>
    </source>
</evidence>
<evidence type="ECO:0000256" key="1">
    <source>
        <dbReference type="ARBA" id="ARBA00022443"/>
    </source>
</evidence>
<dbReference type="PANTHER" id="PTHR22826">
    <property type="entry name" value="RHO GUANINE EXCHANGE FACTOR-RELATED"/>
    <property type="match status" value="1"/>
</dbReference>
<evidence type="ECO:0000256" key="4">
    <source>
        <dbReference type="SAM" id="MobiDB-lite"/>
    </source>
</evidence>
<dbReference type="GO" id="GO:0035556">
    <property type="term" value="P:intracellular signal transduction"/>
    <property type="evidence" value="ECO:0007669"/>
    <property type="project" value="TreeGrafter"/>
</dbReference>
<evidence type="ECO:0000259" key="5">
    <source>
        <dbReference type="PROSITE" id="PS50002"/>
    </source>
</evidence>
<dbReference type="GO" id="GO:0014069">
    <property type="term" value="C:postsynaptic density"/>
    <property type="evidence" value="ECO:0007669"/>
    <property type="project" value="TreeGrafter"/>
</dbReference>
<keyword evidence="2" id="KW-0344">Guanine-nucleotide releasing factor</keyword>
<dbReference type="InterPro" id="IPR001452">
    <property type="entry name" value="SH3_domain"/>
</dbReference>
<protein>
    <submittedName>
        <fullName evidence="7">Uncharacterized protein</fullName>
    </submittedName>
</protein>
<dbReference type="GO" id="GO:0019898">
    <property type="term" value="C:extrinsic component of membrane"/>
    <property type="evidence" value="ECO:0007669"/>
    <property type="project" value="TreeGrafter"/>
</dbReference>
<keyword evidence="1 3" id="KW-0728">SH3 domain</keyword>
<dbReference type="PROSITE" id="PS50003">
    <property type="entry name" value="PH_DOMAIN"/>
    <property type="match status" value="1"/>
</dbReference>
<feature type="domain" description="PH" evidence="6">
    <location>
        <begin position="1"/>
        <end position="45"/>
    </location>
</feature>
<dbReference type="GO" id="GO:0007411">
    <property type="term" value="P:axon guidance"/>
    <property type="evidence" value="ECO:0007669"/>
    <property type="project" value="TreeGrafter"/>
</dbReference>
<reference evidence="7" key="1">
    <citation type="journal article" date="2023" name="Science">
        <title>Genome structures resolve the early diversification of teleost fishes.</title>
        <authorList>
            <person name="Parey E."/>
            <person name="Louis A."/>
            <person name="Montfort J."/>
            <person name="Bouchez O."/>
            <person name="Roques C."/>
            <person name="Iampietro C."/>
            <person name="Lluch J."/>
            <person name="Castinel A."/>
            <person name="Donnadieu C."/>
            <person name="Desvignes T."/>
            <person name="Floi Bucao C."/>
            <person name="Jouanno E."/>
            <person name="Wen M."/>
            <person name="Mejri S."/>
            <person name="Dirks R."/>
            <person name="Jansen H."/>
            <person name="Henkel C."/>
            <person name="Chen W.J."/>
            <person name="Zahm M."/>
            <person name="Cabau C."/>
            <person name="Klopp C."/>
            <person name="Thompson A.W."/>
            <person name="Robinson-Rechavi M."/>
            <person name="Braasch I."/>
            <person name="Lecointre G."/>
            <person name="Bobe J."/>
            <person name="Postlethwait J.H."/>
            <person name="Berthelot C."/>
            <person name="Roest Crollius H."/>
            <person name="Guiguen Y."/>
        </authorList>
    </citation>
    <scope>NUCLEOTIDE SEQUENCE</scope>
    <source>
        <strain evidence="7">WJC10195</strain>
    </source>
</reference>
<evidence type="ECO:0000313" key="7">
    <source>
        <dbReference type="EMBL" id="KAJ8352444.1"/>
    </source>
</evidence>
<feature type="domain" description="SH3" evidence="5">
    <location>
        <begin position="117"/>
        <end position="182"/>
    </location>
</feature>
<dbReference type="Pfam" id="PF23587">
    <property type="entry name" value="SH3_KALRN"/>
    <property type="match status" value="1"/>
</dbReference>
<dbReference type="FunFam" id="2.30.30.40:FF:000038">
    <property type="entry name" value="kalirin isoform X1"/>
    <property type="match status" value="1"/>
</dbReference>
<dbReference type="InterPro" id="IPR047053">
    <property type="entry name" value="Kalirin_TRIO_SH3_2"/>
</dbReference>
<dbReference type="Proteomes" id="UP001152622">
    <property type="component" value="Chromosome 8"/>
</dbReference>
<accession>A0A9Q1F777</accession>
<dbReference type="InterPro" id="IPR036028">
    <property type="entry name" value="SH3-like_dom_sf"/>
</dbReference>
<dbReference type="EMBL" id="JAINUF010000008">
    <property type="protein sequence ID" value="KAJ8352444.1"/>
    <property type="molecule type" value="Genomic_DNA"/>
</dbReference>
<dbReference type="OrthoDB" id="10256089at2759"/>
<dbReference type="PROSITE" id="PS50002">
    <property type="entry name" value="SH3"/>
    <property type="match status" value="1"/>
</dbReference>
<dbReference type="CDD" id="cd11853">
    <property type="entry name" value="SH3_Kalirin_2"/>
    <property type="match status" value="1"/>
</dbReference>
<feature type="region of interest" description="Disordered" evidence="4">
    <location>
        <begin position="51"/>
        <end position="95"/>
    </location>
</feature>
<dbReference type="InterPro" id="IPR051336">
    <property type="entry name" value="RhoGEF_Guanine_NuclExch_SF"/>
</dbReference>
<dbReference type="Gene3D" id="2.30.29.30">
    <property type="entry name" value="Pleckstrin-homology domain (PH domain)/Phosphotyrosine-binding domain (PTB)"/>
    <property type="match status" value="1"/>
</dbReference>
<dbReference type="AlphaFoldDB" id="A0A9Q1F777"/>
<dbReference type="SUPFAM" id="SSF50729">
    <property type="entry name" value="PH domain-like"/>
    <property type="match status" value="1"/>
</dbReference>
<dbReference type="SUPFAM" id="SSF50044">
    <property type="entry name" value="SH3-domain"/>
    <property type="match status" value="1"/>
</dbReference>
<dbReference type="PANTHER" id="PTHR22826:SF49">
    <property type="entry name" value="KALIRIN"/>
    <property type="match status" value="1"/>
</dbReference>
<dbReference type="GO" id="GO:0005085">
    <property type="term" value="F:guanyl-nucleotide exchange factor activity"/>
    <property type="evidence" value="ECO:0007669"/>
    <property type="project" value="UniProtKB-KW"/>
</dbReference>
<proteinExistence type="predicted"/>
<dbReference type="InterPro" id="IPR011993">
    <property type="entry name" value="PH-like_dom_sf"/>
</dbReference>
<dbReference type="GO" id="GO:0005737">
    <property type="term" value="C:cytoplasm"/>
    <property type="evidence" value="ECO:0007669"/>
    <property type="project" value="TreeGrafter"/>
</dbReference>
<gene>
    <name evidence="7" type="ORF">SKAU_G00239200</name>
</gene>
<organism evidence="7 8">
    <name type="scientific">Synaphobranchus kaupii</name>
    <name type="common">Kaup's arrowtooth eel</name>
    <dbReference type="NCBI Taxonomy" id="118154"/>
    <lineage>
        <taxon>Eukaryota</taxon>
        <taxon>Metazoa</taxon>
        <taxon>Chordata</taxon>
        <taxon>Craniata</taxon>
        <taxon>Vertebrata</taxon>
        <taxon>Euteleostomi</taxon>
        <taxon>Actinopterygii</taxon>
        <taxon>Neopterygii</taxon>
        <taxon>Teleostei</taxon>
        <taxon>Anguilliformes</taxon>
        <taxon>Synaphobranchidae</taxon>
        <taxon>Synaphobranchus</taxon>
    </lineage>
</organism>
<dbReference type="InterPro" id="IPR001849">
    <property type="entry name" value="PH_domain"/>
</dbReference>
<evidence type="ECO:0000313" key="8">
    <source>
        <dbReference type="Proteomes" id="UP001152622"/>
    </source>
</evidence>
<name>A0A9Q1F777_SYNKA</name>
<sequence>MDPDVDNDPCKFFLYCRGSSERFTLQAANQDIKQVWVHHINEVLETQSNFLSVAGDPPSPTADPHSSSSMGAEKPPLSGRASTPLKLSTSNGSPCYDPHKHGDRYESFVHDTAGCNGMSSSMLVTQDYMALKENEICVTQGEKVQILATNQQNMFLVFRPAHSHSPAAEGWVPGHVLGPLAKPLIDSAEGSVK</sequence>
<comment type="caution">
    <text evidence="7">The sequence shown here is derived from an EMBL/GenBank/DDBJ whole genome shotgun (WGS) entry which is preliminary data.</text>
</comment>